<dbReference type="InterPro" id="IPR041664">
    <property type="entry name" value="AAA_16"/>
</dbReference>
<proteinExistence type="predicted"/>
<dbReference type="Gene3D" id="3.40.50.300">
    <property type="entry name" value="P-loop containing nucleotide triphosphate hydrolases"/>
    <property type="match status" value="1"/>
</dbReference>
<dbReference type="Gene3D" id="1.10.8.60">
    <property type="match status" value="1"/>
</dbReference>
<keyword evidence="3" id="KW-0067">ATP-binding</keyword>
<evidence type="ECO:0000256" key="1">
    <source>
        <dbReference type="ARBA" id="ARBA00022705"/>
    </source>
</evidence>
<evidence type="ECO:0000313" key="5">
    <source>
        <dbReference type="EMBL" id="MCU4743441.1"/>
    </source>
</evidence>
<accession>A0AAP2Z1D5</accession>
<gene>
    <name evidence="5" type="ORF">OB960_18810</name>
</gene>
<reference evidence="5" key="1">
    <citation type="submission" date="2022-09" db="EMBL/GenBank/DDBJ databases">
        <title>Enrichment on poylsaccharides allowed isolation of novel metabolic and taxonomic groups of Haloarchaea.</title>
        <authorList>
            <person name="Sorokin D.Y."/>
            <person name="Elcheninov A.G."/>
            <person name="Khizhniak T.V."/>
            <person name="Kolganova T.V."/>
            <person name="Kublanov I.V."/>
        </authorList>
    </citation>
    <scope>NUCLEOTIDE SEQUENCE</scope>
    <source>
        <strain evidence="5">AArc-xg1-1</strain>
    </source>
</reference>
<dbReference type="Proteomes" id="UP001321018">
    <property type="component" value="Unassembled WGS sequence"/>
</dbReference>
<feature type="domain" description="AAA+ ATPase" evidence="4">
    <location>
        <begin position="38"/>
        <end position="180"/>
    </location>
</feature>
<dbReference type="PANTHER" id="PTHR10763">
    <property type="entry name" value="CELL DIVISION CONTROL PROTEIN 6-RELATED"/>
    <property type="match status" value="1"/>
</dbReference>
<comment type="caution">
    <text evidence="5">The sequence shown here is derived from an EMBL/GenBank/DDBJ whole genome shotgun (WGS) entry which is preliminary data.</text>
</comment>
<evidence type="ECO:0000256" key="2">
    <source>
        <dbReference type="ARBA" id="ARBA00022741"/>
    </source>
</evidence>
<dbReference type="InterPro" id="IPR050311">
    <property type="entry name" value="ORC1/CDC6"/>
</dbReference>
<dbReference type="PANTHER" id="PTHR10763:SF26">
    <property type="entry name" value="CELL DIVISION CONTROL PROTEIN 6 HOMOLOG"/>
    <property type="match status" value="1"/>
</dbReference>
<keyword evidence="1" id="KW-0235">DNA replication</keyword>
<dbReference type="AlphaFoldDB" id="A0AAP2Z1D5"/>
<sequence length="357" mass="40180">MITHQWVFDDSYPSTILHRHSEIKQLSRSLEPAIHGNRPDDVLIYGPSGVGKTSTMQAVLRDMKQRASLNSATIECSGSTRWQILDEAVSKHPADTAVMSNTPREVLVELLEKITTEPYIVVLDEADIIPDLNVLSDLFSAENVSVVAIAHDKTEWLHRLDDDVAANFPADSQIEFEKYHQEEVVDILKPRAREGLEPGAANIGQFEWIADETAGVARYAIKSLLAAAELAEERNHDRLHERDVDDSFERARSKIRKDNLQSLPPVYHRMYELARRLEQPVAASVLKDAYQRNQEAIAGSAKPVSWRRARDYLAKMVDYKLITAPGVTQSKKYEVVDPDLEAPTDVEFDLEKSGLAD</sequence>
<name>A0AAP2Z1D5_9EURY</name>
<organism evidence="5 6">
    <name type="scientific">Natronoglomus mannanivorans</name>
    <dbReference type="NCBI Taxonomy" id="2979990"/>
    <lineage>
        <taxon>Archaea</taxon>
        <taxon>Methanobacteriati</taxon>
        <taxon>Methanobacteriota</taxon>
        <taxon>Stenosarchaea group</taxon>
        <taxon>Halobacteria</taxon>
        <taxon>Halobacteriales</taxon>
        <taxon>Natrialbaceae</taxon>
        <taxon>Natronoglomus</taxon>
    </lineage>
</organism>
<evidence type="ECO:0000259" key="4">
    <source>
        <dbReference type="SMART" id="SM00382"/>
    </source>
</evidence>
<keyword evidence="2" id="KW-0547">Nucleotide-binding</keyword>
<dbReference type="InterPro" id="IPR055237">
    <property type="entry name" value="Cdc6_lid"/>
</dbReference>
<dbReference type="SUPFAM" id="SSF52540">
    <property type="entry name" value="P-loop containing nucleoside triphosphate hydrolases"/>
    <property type="match status" value="1"/>
</dbReference>
<dbReference type="RefSeq" id="WP_338005260.1">
    <property type="nucleotide sequence ID" value="NZ_JAOPKA010000015.1"/>
</dbReference>
<dbReference type="CDD" id="cd00009">
    <property type="entry name" value="AAA"/>
    <property type="match status" value="1"/>
</dbReference>
<evidence type="ECO:0000256" key="3">
    <source>
        <dbReference type="ARBA" id="ARBA00022840"/>
    </source>
</evidence>
<dbReference type="SMART" id="SM00382">
    <property type="entry name" value="AAA"/>
    <property type="match status" value="1"/>
</dbReference>
<protein>
    <submittedName>
        <fullName evidence="5">AAA family ATPase</fullName>
    </submittedName>
</protein>
<dbReference type="InterPro" id="IPR003593">
    <property type="entry name" value="AAA+_ATPase"/>
</dbReference>
<dbReference type="GO" id="GO:0005524">
    <property type="term" value="F:ATP binding"/>
    <property type="evidence" value="ECO:0007669"/>
    <property type="project" value="UniProtKB-KW"/>
</dbReference>
<dbReference type="EMBL" id="JAOPKA010000015">
    <property type="protein sequence ID" value="MCU4743441.1"/>
    <property type="molecule type" value="Genomic_DNA"/>
</dbReference>
<dbReference type="Pfam" id="PF22703">
    <property type="entry name" value="Cdc6_lid"/>
    <property type="match status" value="1"/>
</dbReference>
<dbReference type="GO" id="GO:0006260">
    <property type="term" value="P:DNA replication"/>
    <property type="evidence" value="ECO:0007669"/>
    <property type="project" value="UniProtKB-KW"/>
</dbReference>
<dbReference type="Pfam" id="PF13191">
    <property type="entry name" value="AAA_16"/>
    <property type="match status" value="1"/>
</dbReference>
<evidence type="ECO:0000313" key="6">
    <source>
        <dbReference type="Proteomes" id="UP001321018"/>
    </source>
</evidence>
<dbReference type="InterPro" id="IPR027417">
    <property type="entry name" value="P-loop_NTPase"/>
</dbReference>